<protein>
    <submittedName>
        <fullName evidence="1">Thioredoxin</fullName>
    </submittedName>
</protein>
<dbReference type="Proteomes" id="UP000308886">
    <property type="component" value="Unassembled WGS sequence"/>
</dbReference>
<sequence length="104" mass="11648">MEVKITNENYETLKNSNEPLVIDFWATWCGPCRMIAPIISQLAEEYDGRITVGKCDVEECEDIAVDLGIRNVPTILFFKGGEIVDKVVGAVNKAKIQEKFEALL</sequence>
<dbReference type="EMBL" id="SRZC01000003">
    <property type="protein sequence ID" value="TGX83527.1"/>
    <property type="molecule type" value="Genomic_DNA"/>
</dbReference>
<accession>A0AC61QSX8</accession>
<comment type="caution">
    <text evidence="1">The sequence shown here is derived from an EMBL/GenBank/DDBJ whole genome shotgun (WGS) entry which is preliminary data.</text>
</comment>
<keyword evidence="2" id="KW-1185">Reference proteome</keyword>
<organism evidence="1 2">
    <name type="scientific">Palleniella muris</name>
    <dbReference type="NCBI Taxonomy" id="3038145"/>
    <lineage>
        <taxon>Bacteria</taxon>
        <taxon>Pseudomonadati</taxon>
        <taxon>Bacteroidota</taxon>
        <taxon>Bacteroidia</taxon>
        <taxon>Bacteroidales</taxon>
        <taxon>Prevotellaceae</taxon>
        <taxon>Palleniella</taxon>
    </lineage>
</organism>
<proteinExistence type="predicted"/>
<name>A0AC61QSX8_9BACT</name>
<evidence type="ECO:0000313" key="2">
    <source>
        <dbReference type="Proteomes" id="UP000308886"/>
    </source>
</evidence>
<reference evidence="1" key="1">
    <citation type="submission" date="2019-04" db="EMBL/GenBank/DDBJ databases">
        <title>Microbes associate with the intestines of laboratory mice.</title>
        <authorList>
            <person name="Navarre W."/>
            <person name="Wong E."/>
            <person name="Huang K."/>
            <person name="Tropini C."/>
            <person name="Ng K."/>
            <person name="Yu B."/>
        </authorList>
    </citation>
    <scope>NUCLEOTIDE SEQUENCE</scope>
    <source>
        <strain evidence="1">NM73_A23</strain>
    </source>
</reference>
<evidence type="ECO:0000313" key="1">
    <source>
        <dbReference type="EMBL" id="TGX83527.1"/>
    </source>
</evidence>
<gene>
    <name evidence="1" type="primary">trxA</name>
    <name evidence="1" type="ORF">E5358_02450</name>
</gene>